<sequence>MITAQKTRGRRALAVAALGLVALSAAGCGAINDQATATEYAASDGVNFTAGDAEVRNLMLVTTGPEAEARVLGNVVNESDQSAELELGINGSSVTIDVPAGTTVMLSEDGHKTTVPSAGELPGSMVPVDVTAGSESTEELVPVIDGTLEEYRQFLPEGYQPENNEHLKHEEEEEAGHH</sequence>
<evidence type="ECO:0000313" key="3">
    <source>
        <dbReference type="EMBL" id="GAA3710948.1"/>
    </source>
</evidence>
<gene>
    <name evidence="3" type="ORF">GCM10022377_25570</name>
</gene>
<name>A0ABP7DZB9_9MICC</name>
<organism evidence="3 4">
    <name type="scientific">Zhihengliuella alba</name>
    <dbReference type="NCBI Taxonomy" id="547018"/>
    <lineage>
        <taxon>Bacteria</taxon>
        <taxon>Bacillati</taxon>
        <taxon>Actinomycetota</taxon>
        <taxon>Actinomycetes</taxon>
        <taxon>Micrococcales</taxon>
        <taxon>Micrococcaceae</taxon>
        <taxon>Zhihengliuella</taxon>
    </lineage>
</organism>
<dbReference type="RefSeq" id="WP_344885391.1">
    <property type="nucleotide sequence ID" value="NZ_BAABCJ010000007.1"/>
</dbReference>
<keyword evidence="4" id="KW-1185">Reference proteome</keyword>
<evidence type="ECO:0000256" key="1">
    <source>
        <dbReference type="SAM" id="MobiDB-lite"/>
    </source>
</evidence>
<evidence type="ECO:0000313" key="4">
    <source>
        <dbReference type="Proteomes" id="UP001501536"/>
    </source>
</evidence>
<feature type="signal peptide" evidence="2">
    <location>
        <begin position="1"/>
        <end position="27"/>
    </location>
</feature>
<feature type="compositionally biased region" description="Basic and acidic residues" evidence="1">
    <location>
        <begin position="163"/>
        <end position="178"/>
    </location>
</feature>
<accession>A0ABP7DZB9</accession>
<evidence type="ECO:0008006" key="5">
    <source>
        <dbReference type="Google" id="ProtNLM"/>
    </source>
</evidence>
<dbReference type="EMBL" id="BAABCJ010000007">
    <property type="protein sequence ID" value="GAA3710948.1"/>
    <property type="molecule type" value="Genomic_DNA"/>
</dbReference>
<dbReference type="Proteomes" id="UP001501536">
    <property type="component" value="Unassembled WGS sequence"/>
</dbReference>
<comment type="caution">
    <text evidence="3">The sequence shown here is derived from an EMBL/GenBank/DDBJ whole genome shotgun (WGS) entry which is preliminary data.</text>
</comment>
<reference evidence="4" key="1">
    <citation type="journal article" date="2019" name="Int. J. Syst. Evol. Microbiol.">
        <title>The Global Catalogue of Microorganisms (GCM) 10K type strain sequencing project: providing services to taxonomists for standard genome sequencing and annotation.</title>
        <authorList>
            <consortium name="The Broad Institute Genomics Platform"/>
            <consortium name="The Broad Institute Genome Sequencing Center for Infectious Disease"/>
            <person name="Wu L."/>
            <person name="Ma J."/>
        </authorList>
    </citation>
    <scope>NUCLEOTIDE SEQUENCE [LARGE SCALE GENOMIC DNA]</scope>
    <source>
        <strain evidence="4">JCM 16961</strain>
    </source>
</reference>
<feature type="region of interest" description="Disordered" evidence="1">
    <location>
        <begin position="158"/>
        <end position="178"/>
    </location>
</feature>
<dbReference type="PROSITE" id="PS51257">
    <property type="entry name" value="PROKAR_LIPOPROTEIN"/>
    <property type="match status" value="1"/>
</dbReference>
<protein>
    <recommendedName>
        <fullName evidence="5">DNA modification methylase</fullName>
    </recommendedName>
</protein>
<feature type="chain" id="PRO_5045589073" description="DNA modification methylase" evidence="2">
    <location>
        <begin position="28"/>
        <end position="178"/>
    </location>
</feature>
<evidence type="ECO:0000256" key="2">
    <source>
        <dbReference type="SAM" id="SignalP"/>
    </source>
</evidence>
<keyword evidence="2" id="KW-0732">Signal</keyword>
<proteinExistence type="predicted"/>